<evidence type="ECO:0000259" key="2">
    <source>
        <dbReference type="Pfam" id="PF12697"/>
    </source>
</evidence>
<dbReference type="InterPro" id="IPR000639">
    <property type="entry name" value="Epox_hydrolase-like"/>
</dbReference>
<organism evidence="3 4">
    <name type="scientific">Streptomyces zagrosensis</name>
    <dbReference type="NCBI Taxonomy" id="1042984"/>
    <lineage>
        <taxon>Bacteria</taxon>
        <taxon>Bacillati</taxon>
        <taxon>Actinomycetota</taxon>
        <taxon>Actinomycetes</taxon>
        <taxon>Kitasatosporales</taxon>
        <taxon>Streptomycetaceae</taxon>
        <taxon>Streptomyces</taxon>
    </lineage>
</organism>
<keyword evidence="1" id="KW-0378">Hydrolase</keyword>
<dbReference type="SUPFAM" id="SSF53474">
    <property type="entry name" value="alpha/beta-Hydrolases"/>
    <property type="match status" value="1"/>
</dbReference>
<dbReference type="InterPro" id="IPR029058">
    <property type="entry name" value="AB_hydrolase_fold"/>
</dbReference>
<comment type="caution">
    <text evidence="3">The sequence shown here is derived from an EMBL/GenBank/DDBJ whole genome shotgun (WGS) entry which is preliminary data.</text>
</comment>
<name>A0A7W9Q549_9ACTN</name>
<evidence type="ECO:0000313" key="3">
    <source>
        <dbReference type="EMBL" id="MBB5933549.1"/>
    </source>
</evidence>
<proteinExistence type="predicted"/>
<feature type="domain" description="AB hydrolase-1" evidence="2">
    <location>
        <begin position="16"/>
        <end position="223"/>
    </location>
</feature>
<dbReference type="AlphaFoldDB" id="A0A7W9Q549"/>
<evidence type="ECO:0000313" key="4">
    <source>
        <dbReference type="Proteomes" id="UP000588098"/>
    </source>
</evidence>
<dbReference type="GO" id="GO:0016787">
    <property type="term" value="F:hydrolase activity"/>
    <property type="evidence" value="ECO:0007669"/>
    <property type="project" value="UniProtKB-KW"/>
</dbReference>
<evidence type="ECO:0000256" key="1">
    <source>
        <dbReference type="ARBA" id="ARBA00022801"/>
    </source>
</evidence>
<dbReference type="Gene3D" id="3.40.50.1820">
    <property type="entry name" value="alpha/beta hydrolase"/>
    <property type="match status" value="1"/>
</dbReference>
<keyword evidence="4" id="KW-1185">Reference proteome</keyword>
<dbReference type="InterPro" id="IPR000073">
    <property type="entry name" value="AB_hydrolase_1"/>
</dbReference>
<accession>A0A7W9Q549</accession>
<sequence length="245" mass="26853">MRLHTREWGTGDRLALLIHGMMSDHRTWRRVGPALADSGYRVIAVDLRGHGMSERADEYTVPLFAADLVENLPVGAELAIGHSLGGLSLSLAVDRLRPQRAIYSDPAWALRSGKRPVDADMFVRLREATRSVIAYFNPLWDEGDVDAELAGIAAWDPATAYSVSGENAIDWIPERPLVPSLVQAADPSRLLSGELKDRLSEQGFAVHTLKKAGHSIHRDDFDGFMESVLGWVRGEIRGEAPVGPG</sequence>
<dbReference type="RefSeq" id="WP_184568831.1">
    <property type="nucleotide sequence ID" value="NZ_JACHJL010000001.1"/>
</dbReference>
<dbReference type="Pfam" id="PF12697">
    <property type="entry name" value="Abhydrolase_6"/>
    <property type="match status" value="1"/>
</dbReference>
<gene>
    <name evidence="3" type="ORF">FHS42_000567</name>
</gene>
<protein>
    <submittedName>
        <fullName evidence="3">Pimeloyl-ACP methyl ester carboxylesterase</fullName>
    </submittedName>
</protein>
<reference evidence="3 4" key="1">
    <citation type="submission" date="2020-08" db="EMBL/GenBank/DDBJ databases">
        <title>Genomic Encyclopedia of Type Strains, Phase III (KMG-III): the genomes of soil and plant-associated and newly described type strains.</title>
        <authorList>
            <person name="Whitman W."/>
        </authorList>
    </citation>
    <scope>NUCLEOTIDE SEQUENCE [LARGE SCALE GENOMIC DNA]</scope>
    <source>
        <strain evidence="3 4">CECT 8305</strain>
    </source>
</reference>
<dbReference type="EMBL" id="JACHJL010000001">
    <property type="protein sequence ID" value="MBB5933549.1"/>
    <property type="molecule type" value="Genomic_DNA"/>
</dbReference>
<dbReference type="PANTHER" id="PTHR43329">
    <property type="entry name" value="EPOXIDE HYDROLASE"/>
    <property type="match status" value="1"/>
</dbReference>
<dbReference type="Proteomes" id="UP000588098">
    <property type="component" value="Unassembled WGS sequence"/>
</dbReference>
<dbReference type="PRINTS" id="PR00412">
    <property type="entry name" value="EPOXHYDRLASE"/>
</dbReference>